<dbReference type="GO" id="GO:0031175">
    <property type="term" value="P:neuron projection development"/>
    <property type="evidence" value="ECO:0007669"/>
    <property type="project" value="TreeGrafter"/>
</dbReference>
<dbReference type="GO" id="GO:0043005">
    <property type="term" value="C:neuron projection"/>
    <property type="evidence" value="ECO:0007669"/>
    <property type="project" value="TreeGrafter"/>
</dbReference>
<dbReference type="PANTHER" id="PTHR10104">
    <property type="entry name" value="STATHMIN"/>
    <property type="match status" value="1"/>
</dbReference>
<protein>
    <submittedName>
        <fullName evidence="2">Stathmin-3</fullName>
    </submittedName>
</protein>
<dbReference type="Gene3D" id="6.10.280.30">
    <property type="match status" value="2"/>
</dbReference>
<sequence>MTQLFVIMGGNMGRNKSELRFDGAETLDVFLLLPEADAGIEGVGVGGGEERGVPDRAGRAVAVPGARPAVRRLDSKSVAVVKAQAAPRRSRGRSPRQHKRVKYSTVEIRAQETSKGGVKYEAILAEPAVQTPPKRNTSPLRAPKSTVPLEEKLKAAEERRLSFEANKIAQLAAQMEKIEIIAKKREEEVSKRKEALDKKIGNAVEKREAHITSVKEKAKEQVEKQAEKAEILAKKSEEEASKKKEALEKKIESALEKREAHINSVKEKVKDHLKKGEETRQNLDKQADEMNQALQESLKKAAEQREDNIKKMLERLQERDRRAELVRQNKERLSSSFSDNQQETASSG</sequence>
<accession>A0AAE1H1S9</accession>
<feature type="compositionally biased region" description="Polar residues" evidence="1">
    <location>
        <begin position="334"/>
        <end position="348"/>
    </location>
</feature>
<proteinExistence type="predicted"/>
<name>A0AAE1H1S9_9NEOP</name>
<dbReference type="GO" id="GO:0007019">
    <property type="term" value="P:microtubule depolymerization"/>
    <property type="evidence" value="ECO:0007669"/>
    <property type="project" value="TreeGrafter"/>
</dbReference>
<feature type="compositionally biased region" description="Basic residues" evidence="1">
    <location>
        <begin position="88"/>
        <end position="102"/>
    </location>
</feature>
<feature type="region of interest" description="Disordered" evidence="1">
    <location>
        <begin position="81"/>
        <end position="103"/>
    </location>
</feature>
<feature type="region of interest" description="Disordered" evidence="1">
    <location>
        <begin position="267"/>
        <end position="288"/>
    </location>
</feature>
<dbReference type="PANTHER" id="PTHR10104:SF1">
    <property type="entry name" value="STATHMIN, ISOFORM D"/>
    <property type="match status" value="1"/>
</dbReference>
<organism evidence="2 3">
    <name type="scientific">Frankliniella fusca</name>
    <dbReference type="NCBI Taxonomy" id="407009"/>
    <lineage>
        <taxon>Eukaryota</taxon>
        <taxon>Metazoa</taxon>
        <taxon>Ecdysozoa</taxon>
        <taxon>Arthropoda</taxon>
        <taxon>Hexapoda</taxon>
        <taxon>Insecta</taxon>
        <taxon>Pterygota</taxon>
        <taxon>Neoptera</taxon>
        <taxon>Paraneoptera</taxon>
        <taxon>Thysanoptera</taxon>
        <taxon>Terebrantia</taxon>
        <taxon>Thripoidea</taxon>
        <taxon>Thripidae</taxon>
        <taxon>Frankliniella</taxon>
    </lineage>
</organism>
<keyword evidence="3" id="KW-1185">Reference proteome</keyword>
<dbReference type="Proteomes" id="UP001219518">
    <property type="component" value="Unassembled WGS sequence"/>
</dbReference>
<dbReference type="InterPro" id="IPR036002">
    <property type="entry name" value="Stathmin_sf"/>
</dbReference>
<dbReference type="AlphaFoldDB" id="A0AAE1H1S9"/>
<evidence type="ECO:0000313" key="3">
    <source>
        <dbReference type="Proteomes" id="UP001219518"/>
    </source>
</evidence>
<feature type="region of interest" description="Disordered" evidence="1">
    <location>
        <begin position="326"/>
        <end position="348"/>
    </location>
</feature>
<dbReference type="PROSITE" id="PS51663">
    <property type="entry name" value="STATHMIN_3"/>
    <property type="match status" value="1"/>
</dbReference>
<reference evidence="2" key="1">
    <citation type="submission" date="2021-07" db="EMBL/GenBank/DDBJ databases">
        <authorList>
            <person name="Catto M.A."/>
            <person name="Jacobson A."/>
            <person name="Kennedy G."/>
            <person name="Labadie P."/>
            <person name="Hunt B.G."/>
            <person name="Srinivasan R."/>
        </authorList>
    </citation>
    <scope>NUCLEOTIDE SEQUENCE</scope>
    <source>
        <strain evidence="2">PL_HMW_Pooled</strain>
        <tissue evidence="2">Head</tissue>
    </source>
</reference>
<comment type="caution">
    <text evidence="2">The sequence shown here is derived from an EMBL/GenBank/DDBJ whole genome shotgun (WGS) entry which is preliminary data.</text>
</comment>
<dbReference type="EMBL" id="JAHWGI010000299">
    <property type="protein sequence ID" value="KAK3912721.1"/>
    <property type="molecule type" value="Genomic_DNA"/>
</dbReference>
<dbReference type="GO" id="GO:0005737">
    <property type="term" value="C:cytoplasm"/>
    <property type="evidence" value="ECO:0007669"/>
    <property type="project" value="TreeGrafter"/>
</dbReference>
<dbReference type="Pfam" id="PF00836">
    <property type="entry name" value="Stathmin"/>
    <property type="match status" value="1"/>
</dbReference>
<evidence type="ECO:0000313" key="2">
    <source>
        <dbReference type="EMBL" id="KAK3912721.1"/>
    </source>
</evidence>
<evidence type="ECO:0000256" key="1">
    <source>
        <dbReference type="SAM" id="MobiDB-lite"/>
    </source>
</evidence>
<dbReference type="GO" id="GO:0031110">
    <property type="term" value="P:regulation of microtubule polymerization or depolymerization"/>
    <property type="evidence" value="ECO:0007669"/>
    <property type="project" value="InterPro"/>
</dbReference>
<dbReference type="InterPro" id="IPR000956">
    <property type="entry name" value="Stathmin_fam"/>
</dbReference>
<reference evidence="2" key="2">
    <citation type="journal article" date="2023" name="BMC Genomics">
        <title>Pest status, molecular evolution, and epigenetic factors derived from the genome assembly of Frankliniella fusca, a thysanopteran phytovirus vector.</title>
        <authorList>
            <person name="Catto M.A."/>
            <person name="Labadie P.E."/>
            <person name="Jacobson A.L."/>
            <person name="Kennedy G.G."/>
            <person name="Srinivasan R."/>
            <person name="Hunt B.G."/>
        </authorList>
    </citation>
    <scope>NUCLEOTIDE SEQUENCE</scope>
    <source>
        <strain evidence="2">PL_HMW_Pooled</strain>
    </source>
</reference>
<gene>
    <name evidence="2" type="ORF">KUF71_022309</name>
</gene>
<dbReference type="SUPFAM" id="SSF101494">
    <property type="entry name" value="Stathmin"/>
    <property type="match status" value="1"/>
</dbReference>
<dbReference type="GO" id="GO:0015631">
    <property type="term" value="F:tubulin binding"/>
    <property type="evidence" value="ECO:0007669"/>
    <property type="project" value="TreeGrafter"/>
</dbReference>